<dbReference type="SUPFAM" id="SSF47323">
    <property type="entry name" value="Anticodon-binding domain of a subclass of class I aminoacyl-tRNA synthetases"/>
    <property type="match status" value="1"/>
</dbReference>
<evidence type="ECO:0000259" key="12">
    <source>
        <dbReference type="Pfam" id="PF10458"/>
    </source>
</evidence>
<evidence type="ECO:0000259" key="10">
    <source>
        <dbReference type="Pfam" id="PF00133"/>
    </source>
</evidence>
<feature type="binding site" evidence="9">
    <location>
        <position position="514"/>
    </location>
    <ligand>
        <name>ATP</name>
        <dbReference type="ChEBI" id="CHEBI:30616"/>
    </ligand>
</feature>
<comment type="catalytic activity">
    <reaction evidence="8 9">
        <text>tRNA(Val) + L-valine + ATP = L-valyl-tRNA(Val) + AMP + diphosphate</text>
        <dbReference type="Rhea" id="RHEA:10704"/>
        <dbReference type="Rhea" id="RHEA-COMP:9672"/>
        <dbReference type="Rhea" id="RHEA-COMP:9708"/>
        <dbReference type="ChEBI" id="CHEBI:30616"/>
        <dbReference type="ChEBI" id="CHEBI:33019"/>
        <dbReference type="ChEBI" id="CHEBI:57762"/>
        <dbReference type="ChEBI" id="CHEBI:78442"/>
        <dbReference type="ChEBI" id="CHEBI:78537"/>
        <dbReference type="ChEBI" id="CHEBI:456215"/>
        <dbReference type="EC" id="6.1.1.9"/>
    </reaction>
</comment>
<dbReference type="InterPro" id="IPR010978">
    <property type="entry name" value="tRNA-bd_arm"/>
</dbReference>
<dbReference type="GO" id="GO:0004832">
    <property type="term" value="F:valine-tRNA ligase activity"/>
    <property type="evidence" value="ECO:0007669"/>
    <property type="project" value="UniProtKB-UniRule"/>
</dbReference>
<comment type="function">
    <text evidence="9">Catalyzes the attachment of valine to tRNA(Val). As ValRS can inadvertently accommodate and process structurally similar amino acids such as threonine, to avoid such errors, it has a 'posttransfer' editing activity that hydrolyzes mischarged Thr-tRNA(Val) in a tRNA-dependent manner.</text>
</comment>
<dbReference type="PROSITE" id="PS00178">
    <property type="entry name" value="AA_TRNA_LIGASE_I"/>
    <property type="match status" value="1"/>
</dbReference>
<evidence type="ECO:0000256" key="8">
    <source>
        <dbReference type="ARBA" id="ARBA00047552"/>
    </source>
</evidence>
<keyword evidence="2 9" id="KW-0436">Ligase</keyword>
<comment type="similarity">
    <text evidence="9">Belongs to the class-I aminoacyl-tRNA synthetase family. ValS type 1 subfamily.</text>
</comment>
<dbReference type="Gene3D" id="1.10.730.10">
    <property type="entry name" value="Isoleucyl-tRNA Synthetase, Domain 1"/>
    <property type="match status" value="1"/>
</dbReference>
<dbReference type="Proteomes" id="UP000216943">
    <property type="component" value="Unassembled WGS sequence"/>
</dbReference>
<proteinExistence type="inferred from homology"/>
<feature type="domain" description="Methionyl/Valyl/Leucyl/Isoleucyl-tRNA synthetase anticodon-binding" evidence="11">
    <location>
        <begin position="589"/>
        <end position="713"/>
    </location>
</feature>
<keyword evidence="7 9" id="KW-0030">Aminoacyl-tRNA synthetase</keyword>
<dbReference type="EMBL" id="NQNY01000013">
    <property type="protein sequence ID" value="PAK21101.1"/>
    <property type="molecule type" value="Genomic_DNA"/>
</dbReference>
<evidence type="ECO:0000256" key="5">
    <source>
        <dbReference type="ARBA" id="ARBA00022917"/>
    </source>
</evidence>
<dbReference type="GO" id="GO:0005524">
    <property type="term" value="F:ATP binding"/>
    <property type="evidence" value="ECO:0007669"/>
    <property type="project" value="UniProtKB-UniRule"/>
</dbReference>
<dbReference type="NCBIfam" id="NF004349">
    <property type="entry name" value="PRK05729.1"/>
    <property type="match status" value="1"/>
</dbReference>
<organism evidence="13 14">
    <name type="scientific">Mycoplasmopsis agassizii</name>
    <dbReference type="NCBI Taxonomy" id="33922"/>
    <lineage>
        <taxon>Bacteria</taxon>
        <taxon>Bacillati</taxon>
        <taxon>Mycoplasmatota</taxon>
        <taxon>Mycoplasmoidales</taxon>
        <taxon>Metamycoplasmataceae</taxon>
        <taxon>Mycoplasmopsis</taxon>
    </lineage>
</organism>
<evidence type="ECO:0000256" key="2">
    <source>
        <dbReference type="ARBA" id="ARBA00022598"/>
    </source>
</evidence>
<dbReference type="EC" id="6.1.1.9" evidence="9"/>
<dbReference type="SUPFAM" id="SSF46589">
    <property type="entry name" value="tRNA-binding arm"/>
    <property type="match status" value="1"/>
</dbReference>
<dbReference type="InterPro" id="IPR014729">
    <property type="entry name" value="Rossmann-like_a/b/a_fold"/>
</dbReference>
<evidence type="ECO:0000256" key="3">
    <source>
        <dbReference type="ARBA" id="ARBA00022741"/>
    </source>
</evidence>
<keyword evidence="3 9" id="KW-0547">Nucleotide-binding</keyword>
<reference evidence="14" key="1">
    <citation type="submission" date="2017-08" db="EMBL/GenBank/DDBJ databases">
        <authorList>
            <person name="Alvarez-Ponce D."/>
            <person name="Weitzman C.L."/>
            <person name="Tillett R.L."/>
            <person name="Sandmeier F.C."/>
            <person name="Tracy C.R."/>
        </authorList>
    </citation>
    <scope>NUCLEOTIDE SEQUENCE [LARGE SCALE GENOMIC DNA]</scope>
    <source>
        <strain evidence="14">723</strain>
    </source>
</reference>
<dbReference type="GO" id="GO:0006438">
    <property type="term" value="P:valyl-tRNA aminoacylation"/>
    <property type="evidence" value="ECO:0007669"/>
    <property type="project" value="UniProtKB-UniRule"/>
</dbReference>
<dbReference type="Pfam" id="PF00133">
    <property type="entry name" value="tRNA-synt_1"/>
    <property type="match status" value="1"/>
</dbReference>
<evidence type="ECO:0000256" key="7">
    <source>
        <dbReference type="ARBA" id="ARBA00023146"/>
    </source>
</evidence>
<dbReference type="SUPFAM" id="SSF50677">
    <property type="entry name" value="ValRS/IleRS/LeuRS editing domain"/>
    <property type="match status" value="1"/>
</dbReference>
<dbReference type="GO" id="GO:0005829">
    <property type="term" value="C:cytosol"/>
    <property type="evidence" value="ECO:0007669"/>
    <property type="project" value="TreeGrafter"/>
</dbReference>
<keyword evidence="5 9" id="KW-0648">Protein biosynthesis</keyword>
<dbReference type="InterPro" id="IPR013155">
    <property type="entry name" value="M/V/L/I-tRNA-synth_anticd-bd"/>
</dbReference>
<dbReference type="InterPro" id="IPR001412">
    <property type="entry name" value="aa-tRNA-synth_I_CS"/>
</dbReference>
<dbReference type="PANTHER" id="PTHR11946:SF93">
    <property type="entry name" value="VALINE--TRNA LIGASE, CHLOROPLASTIC_MITOCHONDRIAL 2"/>
    <property type="match status" value="1"/>
</dbReference>
<feature type="domain" description="Valyl-tRNA synthetase tRNA-binding arm" evidence="12">
    <location>
        <begin position="773"/>
        <end position="821"/>
    </location>
</feature>
<dbReference type="Gene3D" id="3.40.50.620">
    <property type="entry name" value="HUPs"/>
    <property type="match status" value="3"/>
</dbReference>
<keyword evidence="6 9" id="KW-0175">Coiled coil</keyword>
<keyword evidence="4 9" id="KW-0067">ATP-binding</keyword>
<dbReference type="InterPro" id="IPR002303">
    <property type="entry name" value="Valyl-tRNA_ligase"/>
</dbReference>
<evidence type="ECO:0000313" key="13">
    <source>
        <dbReference type="EMBL" id="PAK21101.1"/>
    </source>
</evidence>
<evidence type="ECO:0000313" key="14">
    <source>
        <dbReference type="Proteomes" id="UP000216943"/>
    </source>
</evidence>
<dbReference type="Gene3D" id="3.90.740.10">
    <property type="entry name" value="Valyl/Leucyl/Isoleucyl-tRNA synthetase, editing domain"/>
    <property type="match status" value="1"/>
</dbReference>
<feature type="short sequence motif" description="'KMSKS' region" evidence="9">
    <location>
        <begin position="511"/>
        <end position="515"/>
    </location>
</feature>
<evidence type="ECO:0000256" key="4">
    <source>
        <dbReference type="ARBA" id="ARBA00022840"/>
    </source>
</evidence>
<name>A0A269TI77_9BACT</name>
<sequence>METKFNHALVEANRNQKWVDKRFFSNHDLRKKPYSIILPPPNVTGNLHIGHALNNYIQDTVIRYKKLTDHDVFWVAATDHAGIATQVRVEQELAKSNKTRYDLGREAFLEKTWEWKHLYANNIHKQWAKLGLALDYENERFTLDNKANEAVNKVFISLYEQGLIYRDYRAINWDVQQKTTLSNMEIVSKNAEQTMYYIKYFLQDSDQFLTVATVRTETLFSDVALAVNSQDKRYQYYLGKFVVHPISKKLIPIIADDFVDIKFGSGVMKVSAHATDDIDIIKKHNLEILECINDDGLMNQNAGDFQGLDRLEARVKVADYLRENNLLVKEEKTVSALSYSDRSNSLIEILVKKQWFVKMKPLAENVLKHLETTDAVKSFPTRFKNVLKQWLNNVNDWAISRQIWWGHQIPAWYKEDEVKVQVESPGENWTRDEDVLDTWFSSALSPFSFLSWPQEIKMLERYYPTDLLVTGYDILFFWVTRMYFMGIQFTNKKPFKDVFYHGIVRDEQNRKMSKSLGNGIDPIDVIDKYGSDSLRWFLITNTTAGQDLSVNFEKISAAWNFQNKIWNVARLIKLNYEKDDTVKKQNKFDLWISNKFSKLVKDIEKYIKKYEFTLIGKVVYQFIMEDLSSNYLELTKLNPNANFQFKLLKDLLILIHPFLPFLTDYLFENIYNDELLNHSINKTYKASKTNVDDIIELVKILRNKRVDLNLTKDEIIYYDLISSNFSSEDFEVINKLCSAKTSENRDEKVFFKNYDLYIKLDESIKKKLSDEKQKQINFLNSEIERANRILSNKGFLDKAKPEKIQEEKDKLELYKTQLEKLING</sequence>
<evidence type="ECO:0000256" key="6">
    <source>
        <dbReference type="ARBA" id="ARBA00023054"/>
    </source>
</evidence>
<dbReference type="InterPro" id="IPR019499">
    <property type="entry name" value="Val-tRNA_synth_tRNA-bd"/>
</dbReference>
<dbReference type="GO" id="GO:0002161">
    <property type="term" value="F:aminoacyl-tRNA deacylase activity"/>
    <property type="evidence" value="ECO:0007669"/>
    <property type="project" value="InterPro"/>
</dbReference>
<accession>A0A269TI77</accession>
<evidence type="ECO:0000256" key="9">
    <source>
        <dbReference type="HAMAP-Rule" id="MF_02004"/>
    </source>
</evidence>
<dbReference type="RefSeq" id="WP_095335037.1">
    <property type="nucleotide sequence ID" value="NZ_NQNY01000013.1"/>
</dbReference>
<dbReference type="Pfam" id="PF08264">
    <property type="entry name" value="Anticodon_1"/>
    <property type="match status" value="1"/>
</dbReference>
<dbReference type="InterPro" id="IPR009008">
    <property type="entry name" value="Val/Leu/Ile-tRNA-synth_edit"/>
</dbReference>
<dbReference type="Gene3D" id="1.10.287.380">
    <property type="entry name" value="Valyl-tRNA synthetase, C-terminal domain"/>
    <property type="match status" value="1"/>
</dbReference>
<dbReference type="InterPro" id="IPR002300">
    <property type="entry name" value="aa-tRNA-synth_Ia"/>
</dbReference>
<dbReference type="AlphaFoldDB" id="A0A269TI77"/>
<comment type="domain">
    <text evidence="9">ValRS has two distinct active sites: one for aminoacylation and one for editing. The misactivated threonine is translocated from the active site to the editing site.</text>
</comment>
<comment type="subcellular location">
    <subcellularLocation>
        <location evidence="9">Cytoplasm</location>
    </subcellularLocation>
</comment>
<gene>
    <name evidence="9" type="primary">valS</name>
    <name evidence="13" type="ORF">CJJ23_03825</name>
</gene>
<dbReference type="InterPro" id="IPR037118">
    <property type="entry name" value="Val-tRNA_synth_C_sf"/>
</dbReference>
<evidence type="ECO:0000256" key="1">
    <source>
        <dbReference type="ARBA" id="ARBA00022490"/>
    </source>
</evidence>
<keyword evidence="1 9" id="KW-0963">Cytoplasm</keyword>
<protein>
    <recommendedName>
        <fullName evidence="9">Valine--tRNA ligase</fullName>
        <ecNumber evidence="9">6.1.1.9</ecNumber>
    </recommendedName>
    <alternativeName>
        <fullName evidence="9">Valyl-tRNA synthetase</fullName>
        <shortName evidence="9">ValRS</shortName>
    </alternativeName>
</protein>
<feature type="short sequence motif" description="'HIGH' region" evidence="9">
    <location>
        <begin position="41"/>
        <end position="51"/>
    </location>
</feature>
<comment type="caution">
    <text evidence="13">The sequence shown here is derived from an EMBL/GenBank/DDBJ whole genome shotgun (WGS) entry which is preliminary data.</text>
</comment>
<dbReference type="Pfam" id="PF10458">
    <property type="entry name" value="Val_tRNA-synt_C"/>
    <property type="match status" value="1"/>
</dbReference>
<evidence type="ECO:0000259" key="11">
    <source>
        <dbReference type="Pfam" id="PF08264"/>
    </source>
</evidence>
<dbReference type="InterPro" id="IPR009080">
    <property type="entry name" value="tRNAsynth_Ia_anticodon-bd"/>
</dbReference>
<dbReference type="PRINTS" id="PR00986">
    <property type="entry name" value="TRNASYNTHVAL"/>
</dbReference>
<feature type="coiled-coil region" evidence="9">
    <location>
        <begin position="769"/>
        <end position="824"/>
    </location>
</feature>
<comment type="domain">
    <text evidence="9">The C-terminal coiled-coil domain is crucial for aminoacylation activity.</text>
</comment>
<dbReference type="OrthoDB" id="9810365at2"/>
<dbReference type="NCBIfam" id="TIGR00422">
    <property type="entry name" value="valS"/>
    <property type="match status" value="1"/>
</dbReference>
<dbReference type="SUPFAM" id="SSF52374">
    <property type="entry name" value="Nucleotidylyl transferase"/>
    <property type="match status" value="1"/>
</dbReference>
<comment type="subunit">
    <text evidence="9">Monomer.</text>
</comment>
<dbReference type="CDD" id="cd00817">
    <property type="entry name" value="ValRS_core"/>
    <property type="match status" value="1"/>
</dbReference>
<dbReference type="HAMAP" id="MF_02004">
    <property type="entry name" value="Val_tRNA_synth_type1"/>
    <property type="match status" value="1"/>
</dbReference>
<dbReference type="PANTHER" id="PTHR11946">
    <property type="entry name" value="VALYL-TRNA SYNTHETASES"/>
    <property type="match status" value="1"/>
</dbReference>
<feature type="domain" description="Aminoacyl-tRNA synthetase class Ia" evidence="10">
    <location>
        <begin position="15"/>
        <end position="423"/>
    </location>
</feature>